<dbReference type="GO" id="GO:0050152">
    <property type="term" value="F:omega-amidase activity"/>
    <property type="evidence" value="ECO:0007669"/>
    <property type="project" value="UniProtKB-EC"/>
</dbReference>
<gene>
    <name evidence="2" type="primary">yafV</name>
    <name evidence="2" type="ORF">McpCs1_12440</name>
</gene>
<dbReference type="InterPro" id="IPR003010">
    <property type="entry name" value="C-N_Hydrolase"/>
</dbReference>
<evidence type="ECO:0000313" key="2">
    <source>
        <dbReference type="EMBL" id="MDV0443861.1"/>
    </source>
</evidence>
<dbReference type="EC" id="3.5.1.3" evidence="2"/>
<evidence type="ECO:0000259" key="1">
    <source>
        <dbReference type="PROSITE" id="PS50263"/>
    </source>
</evidence>
<dbReference type="PANTHER" id="PTHR23088:SF27">
    <property type="entry name" value="DEAMINATED GLUTATHIONE AMIDASE"/>
    <property type="match status" value="1"/>
</dbReference>
<reference evidence="2 3" key="1">
    <citation type="submission" date="2023-06" db="EMBL/GenBank/DDBJ databases">
        <title>Genome sequence of Methancorpusculaceae sp. Cs1.</title>
        <authorList>
            <person name="Protasov E."/>
            <person name="Platt K."/>
            <person name="Poehlein A."/>
            <person name="Daniel R."/>
            <person name="Brune A."/>
        </authorList>
    </citation>
    <scope>NUCLEOTIDE SEQUENCE [LARGE SCALE GENOMIC DNA]</scope>
    <source>
        <strain evidence="2 3">Cs1</strain>
    </source>
</reference>
<dbReference type="Proteomes" id="UP001283212">
    <property type="component" value="Unassembled WGS sequence"/>
</dbReference>
<accession>A0AAE4MGJ7</accession>
<sequence length="255" mass="27868">MRVYCAQVAQVWNDPETMFARAREAVLRAVGDGAEMVVFSEQFATGWRTSDEPSEVSGDVVKRQWLDLSREFGVAVVGSYARDVPQALPQNVMLVAGSRGEVLAEYAKLHLFTPGGEEKRYSAGVEPVCFSYGGVKFGCAVCFDLRFPELFRAYLKEGCECVIVQAAWPAARVADWELLLRARALENRGCVVGAGCLGYDPCCGVDYSGRGMICDPEGRIVADAGVFEGGCCCGLDVEGVMGWRERWGMYFSNEG</sequence>
<dbReference type="Pfam" id="PF00795">
    <property type="entry name" value="CN_hydrolase"/>
    <property type="match status" value="1"/>
</dbReference>
<feature type="domain" description="CN hydrolase" evidence="1">
    <location>
        <begin position="1"/>
        <end position="237"/>
    </location>
</feature>
<dbReference type="SUPFAM" id="SSF56317">
    <property type="entry name" value="Carbon-nitrogen hydrolase"/>
    <property type="match status" value="1"/>
</dbReference>
<evidence type="ECO:0000313" key="3">
    <source>
        <dbReference type="Proteomes" id="UP001283212"/>
    </source>
</evidence>
<keyword evidence="2" id="KW-0378">Hydrolase</keyword>
<dbReference type="Gene3D" id="3.60.110.10">
    <property type="entry name" value="Carbon-nitrogen hydrolase"/>
    <property type="match status" value="1"/>
</dbReference>
<dbReference type="RefSeq" id="WP_338096370.1">
    <property type="nucleotide sequence ID" value="NZ_JAWDKB010000004.1"/>
</dbReference>
<protein>
    <submittedName>
        <fullName evidence="2">Omega-amidase YafV</fullName>
        <ecNumber evidence="2">3.5.1.3</ecNumber>
    </submittedName>
</protein>
<dbReference type="AlphaFoldDB" id="A0AAE4MGJ7"/>
<dbReference type="InterPro" id="IPR036526">
    <property type="entry name" value="C-N_Hydrolase_sf"/>
</dbReference>
<name>A0AAE4MGJ7_9EURY</name>
<dbReference type="EMBL" id="JAWDKB010000004">
    <property type="protein sequence ID" value="MDV0443861.1"/>
    <property type="molecule type" value="Genomic_DNA"/>
</dbReference>
<comment type="caution">
    <text evidence="2">The sequence shown here is derived from an EMBL/GenBank/DDBJ whole genome shotgun (WGS) entry which is preliminary data.</text>
</comment>
<organism evidence="2 3">
    <name type="scientific">Methanorbis rubei</name>
    <dbReference type="NCBI Taxonomy" id="3028300"/>
    <lineage>
        <taxon>Archaea</taxon>
        <taxon>Methanobacteriati</taxon>
        <taxon>Methanobacteriota</taxon>
        <taxon>Stenosarchaea group</taxon>
        <taxon>Methanomicrobia</taxon>
        <taxon>Methanomicrobiales</taxon>
        <taxon>Methanocorpusculaceae</taxon>
        <taxon>Methanorbis</taxon>
    </lineage>
</organism>
<dbReference type="PROSITE" id="PS50263">
    <property type="entry name" value="CN_HYDROLASE"/>
    <property type="match status" value="1"/>
</dbReference>
<dbReference type="PANTHER" id="PTHR23088">
    <property type="entry name" value="NITRILASE-RELATED"/>
    <property type="match status" value="1"/>
</dbReference>
<keyword evidence="3" id="KW-1185">Reference proteome</keyword>
<proteinExistence type="predicted"/>